<keyword evidence="2" id="KW-1185">Reference proteome</keyword>
<comment type="caution">
    <text evidence="1">The sequence shown here is derived from an EMBL/GenBank/DDBJ whole genome shotgun (WGS) entry which is preliminary data.</text>
</comment>
<dbReference type="EMBL" id="JARQWQ010000012">
    <property type="protein sequence ID" value="KAK2568391.1"/>
    <property type="molecule type" value="Genomic_DNA"/>
</dbReference>
<proteinExistence type="predicted"/>
<name>A0AAD9QVX8_ACRCE</name>
<dbReference type="AlphaFoldDB" id="A0AAD9QVX8"/>
<evidence type="ECO:0000313" key="1">
    <source>
        <dbReference type="EMBL" id="KAK2568391.1"/>
    </source>
</evidence>
<reference evidence="1" key="1">
    <citation type="journal article" date="2023" name="G3 (Bethesda)">
        <title>Whole genome assembly and annotation of the endangered Caribbean coral Acropora cervicornis.</title>
        <authorList>
            <person name="Selwyn J.D."/>
            <person name="Vollmer S.V."/>
        </authorList>
    </citation>
    <scope>NUCLEOTIDE SEQUENCE</scope>
    <source>
        <strain evidence="1">K2</strain>
    </source>
</reference>
<dbReference type="Proteomes" id="UP001249851">
    <property type="component" value="Unassembled WGS sequence"/>
</dbReference>
<evidence type="ECO:0000313" key="2">
    <source>
        <dbReference type="Proteomes" id="UP001249851"/>
    </source>
</evidence>
<gene>
    <name evidence="1" type="ORF">P5673_007420</name>
</gene>
<sequence length="61" mass="6810">MQETSTAYPRLISKLEVLSTATYIIQLELQCGNTLTGATVIRGISSMRLTFKFSTEKKLLI</sequence>
<organism evidence="1 2">
    <name type="scientific">Acropora cervicornis</name>
    <name type="common">Staghorn coral</name>
    <dbReference type="NCBI Taxonomy" id="6130"/>
    <lineage>
        <taxon>Eukaryota</taxon>
        <taxon>Metazoa</taxon>
        <taxon>Cnidaria</taxon>
        <taxon>Anthozoa</taxon>
        <taxon>Hexacorallia</taxon>
        <taxon>Scleractinia</taxon>
        <taxon>Astrocoeniina</taxon>
        <taxon>Acroporidae</taxon>
        <taxon>Acropora</taxon>
    </lineage>
</organism>
<protein>
    <submittedName>
        <fullName evidence="1">Uncharacterized protein</fullName>
    </submittedName>
</protein>
<accession>A0AAD9QVX8</accession>
<reference evidence="1" key="2">
    <citation type="journal article" date="2023" name="Science">
        <title>Genomic signatures of disease resistance in endangered staghorn corals.</title>
        <authorList>
            <person name="Vollmer S.V."/>
            <person name="Selwyn J.D."/>
            <person name="Despard B.A."/>
            <person name="Roesel C.L."/>
        </authorList>
    </citation>
    <scope>NUCLEOTIDE SEQUENCE</scope>
    <source>
        <strain evidence="1">K2</strain>
    </source>
</reference>